<dbReference type="PANTHER" id="PTHR37164:SF1">
    <property type="entry name" value="BACTERIOHEMERYTHRIN"/>
    <property type="match status" value="1"/>
</dbReference>
<keyword evidence="2" id="KW-0479">Metal-binding</keyword>
<evidence type="ECO:0000256" key="2">
    <source>
        <dbReference type="ARBA" id="ARBA00022723"/>
    </source>
</evidence>
<dbReference type="InterPro" id="IPR012312">
    <property type="entry name" value="Hemerythrin-like"/>
</dbReference>
<dbReference type="SUPFAM" id="SSF47188">
    <property type="entry name" value="Hemerythrin-like"/>
    <property type="match status" value="1"/>
</dbReference>
<dbReference type="Gene3D" id="1.20.120.50">
    <property type="entry name" value="Hemerythrin-like"/>
    <property type="match status" value="1"/>
</dbReference>
<evidence type="ECO:0000256" key="1">
    <source>
        <dbReference type="ARBA" id="ARBA00010587"/>
    </source>
</evidence>
<reference evidence="5 6" key="1">
    <citation type="journal article" date="2022" name="Genome Biol. Evol.">
        <title>Host diet, physiology and behaviors set the stage for Lachnospiraceae cladogenesis.</title>
        <authorList>
            <person name="Vera-Ponce De Leon A."/>
            <person name="Schneider M."/>
            <person name="Jahnes B.C."/>
            <person name="Sadowski V."/>
            <person name="Camuy-Velez L.A."/>
            <person name="Duan J."/>
            <person name="Sabree Z.L."/>
        </authorList>
    </citation>
    <scope>NUCLEOTIDE SEQUENCE [LARGE SCALE GENOMIC DNA]</scope>
    <source>
        <strain evidence="5 6">PAL227</strain>
    </source>
</reference>
<gene>
    <name evidence="5" type="ORF">NK118_10255</name>
</gene>
<feature type="domain" description="Hemerythrin-like" evidence="4">
    <location>
        <begin position="12"/>
        <end position="128"/>
    </location>
</feature>
<evidence type="ECO:0000259" key="4">
    <source>
        <dbReference type="Pfam" id="PF01814"/>
    </source>
</evidence>
<dbReference type="InterPro" id="IPR035938">
    <property type="entry name" value="Hemerythrin-like_sf"/>
</dbReference>
<keyword evidence="3" id="KW-0408">Iron</keyword>
<organism evidence="5 6">
    <name type="scientific">Ohessyouella blattaphilus</name>
    <dbReference type="NCBI Taxonomy" id="2949333"/>
    <lineage>
        <taxon>Bacteria</taxon>
        <taxon>Bacillati</taxon>
        <taxon>Bacillota</taxon>
        <taxon>Clostridia</taxon>
        <taxon>Lachnospirales</taxon>
        <taxon>Lachnospiraceae</taxon>
        <taxon>Ohessyouella</taxon>
    </lineage>
</organism>
<keyword evidence="6" id="KW-1185">Reference proteome</keyword>
<comment type="caution">
    <text evidence="5">The sequence shown here is derived from an EMBL/GenBank/DDBJ whole genome shotgun (WGS) entry which is preliminary data.</text>
</comment>
<accession>A0ABT1EIV3</accession>
<dbReference type="EMBL" id="JAMZFV010000015">
    <property type="protein sequence ID" value="MCP1110633.1"/>
    <property type="molecule type" value="Genomic_DNA"/>
</dbReference>
<comment type="similarity">
    <text evidence="1">Belongs to the hemerythrin family.</text>
</comment>
<evidence type="ECO:0000313" key="5">
    <source>
        <dbReference type="EMBL" id="MCP1110633.1"/>
    </source>
</evidence>
<dbReference type="InterPro" id="IPR012827">
    <property type="entry name" value="Hemerythrin_metal-bd"/>
</dbReference>
<dbReference type="Proteomes" id="UP001523565">
    <property type="component" value="Unassembled WGS sequence"/>
</dbReference>
<name>A0ABT1EIV3_9FIRM</name>
<dbReference type="PANTHER" id="PTHR37164">
    <property type="entry name" value="BACTERIOHEMERYTHRIN"/>
    <property type="match status" value="1"/>
</dbReference>
<evidence type="ECO:0000256" key="3">
    <source>
        <dbReference type="ARBA" id="ARBA00023004"/>
    </source>
</evidence>
<dbReference type="NCBIfam" id="TIGR02481">
    <property type="entry name" value="hemeryth_dom"/>
    <property type="match status" value="1"/>
</dbReference>
<dbReference type="Pfam" id="PF01814">
    <property type="entry name" value="Hemerythrin"/>
    <property type="match status" value="1"/>
</dbReference>
<dbReference type="CDD" id="cd12107">
    <property type="entry name" value="Hemerythrin"/>
    <property type="match status" value="1"/>
</dbReference>
<proteinExistence type="inferred from homology"/>
<dbReference type="RefSeq" id="WP_262069512.1">
    <property type="nucleotide sequence ID" value="NZ_JAMXOC010000015.1"/>
</dbReference>
<sequence length="143" mass="16887">MYVEFTDDLLTGNEMIDEQHKELIGRIHKFQEVLDSDKTGEGQLTAISTLDFLSDYVNYHFDAEEVLQWEIEYPGLDGHLKQHAEFKKTIAELQEWLKEEDTPSEEFVNKVQEKVVDWFLHHIQTADRSVAEYKNMRLDPENI</sequence>
<dbReference type="InterPro" id="IPR050669">
    <property type="entry name" value="Hemerythrin"/>
</dbReference>
<evidence type="ECO:0000313" key="6">
    <source>
        <dbReference type="Proteomes" id="UP001523565"/>
    </source>
</evidence>
<protein>
    <submittedName>
        <fullName evidence="5">Hemerythrin family protein</fullName>
    </submittedName>
</protein>